<keyword evidence="3" id="KW-1185">Reference proteome</keyword>
<gene>
    <name evidence="2" type="ORF">KC01_LOCUS3640</name>
</gene>
<sequence>MDVVDTVLLVDITASYFFGESVIGTAYVVYGVKKDKQIKRAPKVKKVTMFEEGGTFNITMREIQEACAVQTDRGTTQDCSVHSLVDSYVYIKVSVLTQSDSQLQTLICRLSCRLSASDSHLQTLIRLSSDSHLQTLFRLSASDSHLQTQLQTLICRLSSDSQLQTLICRLSFRLSSADSAADSQLQTLSCRLSSDSQLQTLFRLSASDSQLQTLSFRLSASASQLKTLFRLSASDSQLQTLSFTLSFRLSASDSQLQTLSFTLSFRLSAADSLQTLSFRLSSADSASDSQLQTLSFRLSAADSQLQTLSCRLSSDSLQTLSFRLSSADSASDSQLQTLIRLSSDSQLQTLSCRLSSDSCYTFQGKGGDLVEIERSNIKIVNSPFVLKVKNMQQYLKPSLPFHVTILVNYHEGTPAQNVPLTVEMKSMPTLKVTGNTHVSINMPPEIKAQTFIPYTPASKVTPNYLYTRVVGNVQLGAMTLDLSVTSERTSSVREITYLVLSKGKLLDAKRVSVDQQQVTSVRIDVTSEMIPTFRFVAFYILDGEVVSDSIKLEVPNTCFQPPSVSTAQRTDFSPGKIVKLKVQGEPSAHVSLVAVDQAVYKLSKRRFNQRHILDEVDSRDMGCTHGSGANAMGVFSDAGLLFATNDGPSTDARQCN</sequence>
<name>A0AAV2J3R1_KNICA</name>
<dbReference type="Gene3D" id="1.20.50.70">
    <property type="match status" value="1"/>
</dbReference>
<dbReference type="Pfam" id="PF17789">
    <property type="entry name" value="MG4"/>
    <property type="match status" value="1"/>
</dbReference>
<protein>
    <recommendedName>
        <fullName evidence="1">Alpha-2-macroglobulin bait region domain-containing protein</fullName>
    </recommendedName>
</protein>
<dbReference type="Pfam" id="PF07703">
    <property type="entry name" value="A2M_BRD"/>
    <property type="match status" value="1"/>
</dbReference>
<reference evidence="2 3" key="1">
    <citation type="submission" date="2024-04" db="EMBL/GenBank/DDBJ databases">
        <authorList>
            <person name="Waldvogel A.-M."/>
            <person name="Schoenle A."/>
        </authorList>
    </citation>
    <scope>NUCLEOTIDE SEQUENCE [LARGE SCALE GENOMIC DNA]</scope>
</reference>
<dbReference type="Gene3D" id="2.60.40.10">
    <property type="entry name" value="Immunoglobulins"/>
    <property type="match status" value="1"/>
</dbReference>
<organism evidence="2 3">
    <name type="scientific">Knipowitschia caucasica</name>
    <name type="common">Caucasian dwarf goby</name>
    <name type="synonym">Pomatoschistus caucasicus</name>
    <dbReference type="NCBI Taxonomy" id="637954"/>
    <lineage>
        <taxon>Eukaryota</taxon>
        <taxon>Metazoa</taxon>
        <taxon>Chordata</taxon>
        <taxon>Craniata</taxon>
        <taxon>Vertebrata</taxon>
        <taxon>Euteleostomi</taxon>
        <taxon>Actinopterygii</taxon>
        <taxon>Neopterygii</taxon>
        <taxon>Teleostei</taxon>
        <taxon>Neoteleostei</taxon>
        <taxon>Acanthomorphata</taxon>
        <taxon>Gobiaria</taxon>
        <taxon>Gobiiformes</taxon>
        <taxon>Gobioidei</taxon>
        <taxon>Gobiidae</taxon>
        <taxon>Gobiinae</taxon>
        <taxon>Knipowitschia</taxon>
    </lineage>
</organism>
<feature type="domain" description="Alpha-2-macroglobulin bait region" evidence="1">
    <location>
        <begin position="473"/>
        <end position="602"/>
    </location>
</feature>
<dbReference type="Pfam" id="PF17791">
    <property type="entry name" value="MG3"/>
    <property type="match status" value="1"/>
</dbReference>
<accession>A0AAV2J3R1</accession>
<dbReference type="InterPro" id="IPR050473">
    <property type="entry name" value="A2M/Complement_sys"/>
</dbReference>
<dbReference type="InterPro" id="IPR013783">
    <property type="entry name" value="Ig-like_fold"/>
</dbReference>
<dbReference type="InterPro" id="IPR040839">
    <property type="entry name" value="MG4"/>
</dbReference>
<dbReference type="SMART" id="SM01359">
    <property type="entry name" value="A2M_N_2"/>
    <property type="match status" value="1"/>
</dbReference>
<dbReference type="PANTHER" id="PTHR11412">
    <property type="entry name" value="MACROGLOBULIN / COMPLEMENT"/>
    <property type="match status" value="1"/>
</dbReference>
<dbReference type="EMBL" id="OZ035832">
    <property type="protein sequence ID" value="CAL1571533.1"/>
    <property type="molecule type" value="Genomic_DNA"/>
</dbReference>
<evidence type="ECO:0000313" key="3">
    <source>
        <dbReference type="Proteomes" id="UP001497482"/>
    </source>
</evidence>
<dbReference type="PANTHER" id="PTHR11412:SF167">
    <property type="entry name" value="COMPLEMENT COMPONENT C3B, TANDEM DUPLICATE 1 ISOFORM X1-RELATED"/>
    <property type="match status" value="1"/>
</dbReference>
<dbReference type="InterPro" id="IPR041555">
    <property type="entry name" value="MG3"/>
</dbReference>
<evidence type="ECO:0000313" key="2">
    <source>
        <dbReference type="EMBL" id="CAL1571533.1"/>
    </source>
</evidence>
<proteinExistence type="predicted"/>
<dbReference type="Gene3D" id="2.60.40.1940">
    <property type="match status" value="1"/>
</dbReference>
<dbReference type="AlphaFoldDB" id="A0AAV2J3R1"/>
<dbReference type="Proteomes" id="UP001497482">
    <property type="component" value="Chromosome 10"/>
</dbReference>
<dbReference type="Gene3D" id="2.60.40.1930">
    <property type="match status" value="1"/>
</dbReference>
<evidence type="ECO:0000259" key="1">
    <source>
        <dbReference type="SMART" id="SM01359"/>
    </source>
</evidence>
<dbReference type="InterPro" id="IPR011625">
    <property type="entry name" value="A2M_N_BRD"/>
</dbReference>
<dbReference type="Gene3D" id="6.20.50.160">
    <property type="match status" value="1"/>
</dbReference>